<dbReference type="PANTHER" id="PTHR31221">
    <property type="entry name" value="WRKY TRANSCRIPTION FACTOR PROTEIN 1-RELATED"/>
    <property type="match status" value="1"/>
</dbReference>
<keyword evidence="5" id="KW-0539">Nucleus</keyword>
<sequence length="184" mass="21249">MENFPYSPSNPNPNFIDASENFELSDYNYLFLDDGSSDDFLSQNEIVQSVSDSSGSYSNNPTPTSHNMQVFLIYISVKKVDAKSRVAFRFRSELEVLDDGFKWRKYGKKMVKNSSNPSGEIFMNRNYYKCSSEGCNVKKRVERDNEDSSYVITTYEGIHNHESPYVRHYTQFPPNNIALHNLCL</sequence>
<keyword evidence="8" id="KW-1185">Reference proteome</keyword>
<dbReference type="Pfam" id="PF03106">
    <property type="entry name" value="WRKY"/>
    <property type="match status" value="1"/>
</dbReference>
<keyword evidence="4" id="KW-0804">Transcription</keyword>
<evidence type="ECO:0000256" key="2">
    <source>
        <dbReference type="ARBA" id="ARBA00023015"/>
    </source>
</evidence>
<feature type="domain" description="WRKY" evidence="6">
    <location>
        <begin position="92"/>
        <end position="164"/>
    </location>
</feature>
<dbReference type="InterPro" id="IPR044810">
    <property type="entry name" value="WRKY_plant"/>
</dbReference>
<dbReference type="AlphaFoldDB" id="A0AAF0QSC8"/>
<dbReference type="InterPro" id="IPR003657">
    <property type="entry name" value="WRKY_dom"/>
</dbReference>
<dbReference type="Proteomes" id="UP001234989">
    <property type="component" value="Chromosome 4"/>
</dbReference>
<evidence type="ECO:0000256" key="1">
    <source>
        <dbReference type="ARBA" id="ARBA00004123"/>
    </source>
</evidence>
<proteinExistence type="predicted"/>
<keyword evidence="2" id="KW-0805">Transcription regulation</keyword>
<evidence type="ECO:0000313" key="7">
    <source>
        <dbReference type="EMBL" id="WMV26340.1"/>
    </source>
</evidence>
<organism evidence="7 8">
    <name type="scientific">Solanum verrucosum</name>
    <dbReference type="NCBI Taxonomy" id="315347"/>
    <lineage>
        <taxon>Eukaryota</taxon>
        <taxon>Viridiplantae</taxon>
        <taxon>Streptophyta</taxon>
        <taxon>Embryophyta</taxon>
        <taxon>Tracheophyta</taxon>
        <taxon>Spermatophyta</taxon>
        <taxon>Magnoliopsida</taxon>
        <taxon>eudicotyledons</taxon>
        <taxon>Gunneridae</taxon>
        <taxon>Pentapetalae</taxon>
        <taxon>asterids</taxon>
        <taxon>lamiids</taxon>
        <taxon>Solanales</taxon>
        <taxon>Solanaceae</taxon>
        <taxon>Solanoideae</taxon>
        <taxon>Solaneae</taxon>
        <taxon>Solanum</taxon>
    </lineage>
</organism>
<dbReference type="InterPro" id="IPR036576">
    <property type="entry name" value="WRKY_dom_sf"/>
</dbReference>
<dbReference type="GO" id="GO:0003700">
    <property type="term" value="F:DNA-binding transcription factor activity"/>
    <property type="evidence" value="ECO:0007669"/>
    <property type="project" value="InterPro"/>
</dbReference>
<dbReference type="SUPFAM" id="SSF118290">
    <property type="entry name" value="WRKY DNA-binding domain"/>
    <property type="match status" value="1"/>
</dbReference>
<comment type="subcellular location">
    <subcellularLocation>
        <location evidence="1">Nucleus</location>
    </subcellularLocation>
</comment>
<evidence type="ECO:0000259" key="6">
    <source>
        <dbReference type="PROSITE" id="PS50811"/>
    </source>
</evidence>
<accession>A0AAF0QSC8</accession>
<gene>
    <name evidence="7" type="ORF">MTR67_019725</name>
</gene>
<evidence type="ECO:0000256" key="4">
    <source>
        <dbReference type="ARBA" id="ARBA00023163"/>
    </source>
</evidence>
<evidence type="ECO:0000256" key="5">
    <source>
        <dbReference type="ARBA" id="ARBA00023242"/>
    </source>
</evidence>
<dbReference type="PANTHER" id="PTHR31221:SF283">
    <property type="entry name" value="WRKY DOMAIN-CONTAINING PROTEIN"/>
    <property type="match status" value="1"/>
</dbReference>
<dbReference type="GO" id="GO:0005634">
    <property type="term" value="C:nucleus"/>
    <property type="evidence" value="ECO:0007669"/>
    <property type="project" value="UniProtKB-SubCell"/>
</dbReference>
<dbReference type="FunFam" id="2.20.25.80:FF:000003">
    <property type="entry name" value="WRKY transcription factor 57"/>
    <property type="match status" value="1"/>
</dbReference>
<protein>
    <recommendedName>
        <fullName evidence="6">WRKY domain-containing protein</fullName>
    </recommendedName>
</protein>
<evidence type="ECO:0000256" key="3">
    <source>
        <dbReference type="ARBA" id="ARBA00023125"/>
    </source>
</evidence>
<dbReference type="GO" id="GO:0043565">
    <property type="term" value="F:sequence-specific DNA binding"/>
    <property type="evidence" value="ECO:0007669"/>
    <property type="project" value="InterPro"/>
</dbReference>
<dbReference type="Gene3D" id="2.20.25.80">
    <property type="entry name" value="WRKY domain"/>
    <property type="match status" value="1"/>
</dbReference>
<name>A0AAF0QSC8_SOLVR</name>
<evidence type="ECO:0000313" key="8">
    <source>
        <dbReference type="Proteomes" id="UP001234989"/>
    </source>
</evidence>
<reference evidence="7" key="1">
    <citation type="submission" date="2023-08" db="EMBL/GenBank/DDBJ databases">
        <title>A de novo genome assembly of Solanum verrucosum Schlechtendal, a Mexican diploid species geographically isolated from the other diploid A-genome species in potato relatives.</title>
        <authorList>
            <person name="Hosaka K."/>
        </authorList>
    </citation>
    <scope>NUCLEOTIDE SEQUENCE</scope>
    <source>
        <tissue evidence="7">Young leaves</tissue>
    </source>
</reference>
<dbReference type="SMART" id="SM00774">
    <property type="entry name" value="WRKY"/>
    <property type="match status" value="1"/>
</dbReference>
<dbReference type="EMBL" id="CP133615">
    <property type="protein sequence ID" value="WMV26340.1"/>
    <property type="molecule type" value="Genomic_DNA"/>
</dbReference>
<dbReference type="PROSITE" id="PS50811">
    <property type="entry name" value="WRKY"/>
    <property type="match status" value="1"/>
</dbReference>
<keyword evidence="3" id="KW-0238">DNA-binding</keyword>